<dbReference type="GO" id="GO:0004177">
    <property type="term" value="F:aminopeptidase activity"/>
    <property type="evidence" value="ECO:0007669"/>
    <property type="project" value="UniProtKB-UniRule"/>
</dbReference>
<feature type="active site" description="Nucleophile" evidence="9">
    <location>
        <position position="117"/>
    </location>
</feature>
<keyword evidence="4 8" id="KW-0031">Aminopeptidase</keyword>
<dbReference type="PANTHER" id="PTHR43722:SF1">
    <property type="entry name" value="PROLINE IMINOPEPTIDASE"/>
    <property type="match status" value="1"/>
</dbReference>
<dbReference type="Gene3D" id="3.40.50.1820">
    <property type="entry name" value="alpha/beta hydrolase"/>
    <property type="match status" value="1"/>
</dbReference>
<keyword evidence="6 8" id="KW-0645">Protease</keyword>
<evidence type="ECO:0000313" key="12">
    <source>
        <dbReference type="EMBL" id="KLT41609.1"/>
    </source>
</evidence>
<sequence>MSGVTTSPPFQYAPQHAFDDRTMKVSDIHTIHYWQAGNPKGKPVIFLHGGPGGGTSSSDTIYFNPEVYRVVLMDQRGAGRSEPTAELRENTTWDLVADIERVRKELGIEKWLVFGGSWGSTLSLAYAQTHPDRCVALILRGIFLLRRSELEWFYQDGASHIWPEAWEPYLTQIPEDERHDIISAYYKQMTDPDEKKSLAAAKAWATWEESTSKLFQDPAMVALADNNAKWARAFATIECHYFVNAGFFPEGHLIKKEQLDKIRHLPCVVVQGRYDCVCPARSAYDLKRAWGEGCDLKIVDDAGHSAHEPGITKLLVEAADKFGRQLKW</sequence>
<evidence type="ECO:0000313" key="13">
    <source>
        <dbReference type="Proteomes" id="UP000053611"/>
    </source>
</evidence>
<dbReference type="OrthoDB" id="10249433at2759"/>
<dbReference type="PRINTS" id="PR00111">
    <property type="entry name" value="ABHYDROLASE"/>
</dbReference>
<protein>
    <recommendedName>
        <fullName evidence="8 10">Proline iminopeptidase</fullName>
        <shortName evidence="8">PIP</shortName>
        <ecNumber evidence="8 10">3.4.11.5</ecNumber>
    </recommendedName>
    <alternativeName>
        <fullName evidence="8">Prolyl aminopeptidase</fullName>
    </alternativeName>
</protein>
<feature type="active site" evidence="9">
    <location>
        <position position="275"/>
    </location>
</feature>
<dbReference type="EC" id="3.4.11.5" evidence="8 10"/>
<comment type="subcellular location">
    <subcellularLocation>
        <location evidence="2 8">Cytoplasm</location>
    </subcellularLocation>
</comment>
<evidence type="ECO:0000256" key="2">
    <source>
        <dbReference type="ARBA" id="ARBA00004496"/>
    </source>
</evidence>
<dbReference type="PANTHER" id="PTHR43722">
    <property type="entry name" value="PROLINE IMINOPEPTIDASE"/>
    <property type="match status" value="1"/>
</dbReference>
<evidence type="ECO:0000256" key="1">
    <source>
        <dbReference type="ARBA" id="ARBA00001585"/>
    </source>
</evidence>
<evidence type="ECO:0000256" key="6">
    <source>
        <dbReference type="ARBA" id="ARBA00022670"/>
    </source>
</evidence>
<evidence type="ECO:0000256" key="4">
    <source>
        <dbReference type="ARBA" id="ARBA00022438"/>
    </source>
</evidence>
<gene>
    <name evidence="12" type="ORF">CC85DRAFT_286266</name>
</gene>
<evidence type="ECO:0000256" key="10">
    <source>
        <dbReference type="RuleBase" id="RU003421"/>
    </source>
</evidence>
<keyword evidence="7 8" id="KW-0378">Hydrolase</keyword>
<feature type="active site" description="Proton donor" evidence="9">
    <location>
        <position position="304"/>
    </location>
</feature>
<evidence type="ECO:0000256" key="5">
    <source>
        <dbReference type="ARBA" id="ARBA00022490"/>
    </source>
</evidence>
<dbReference type="Pfam" id="PF00561">
    <property type="entry name" value="Abhydrolase_1"/>
    <property type="match status" value="1"/>
</dbReference>
<dbReference type="GO" id="GO:0006508">
    <property type="term" value="P:proteolysis"/>
    <property type="evidence" value="ECO:0007669"/>
    <property type="project" value="UniProtKB-KW"/>
</dbReference>
<dbReference type="GO" id="GO:0005737">
    <property type="term" value="C:cytoplasm"/>
    <property type="evidence" value="ECO:0007669"/>
    <property type="project" value="UniProtKB-SubCell"/>
</dbReference>
<dbReference type="EMBL" id="KQ087215">
    <property type="protein sequence ID" value="KLT41609.1"/>
    <property type="molecule type" value="Genomic_DNA"/>
</dbReference>
<evidence type="ECO:0000256" key="9">
    <source>
        <dbReference type="PIRSR" id="PIRSR006431-1"/>
    </source>
</evidence>
<dbReference type="InterPro" id="IPR000073">
    <property type="entry name" value="AB_hydrolase_1"/>
</dbReference>
<dbReference type="Proteomes" id="UP000053611">
    <property type="component" value="Unassembled WGS sequence"/>
</dbReference>
<name>A0A0J1B1W4_9TREE</name>
<comment type="similarity">
    <text evidence="3 8 10">Belongs to the peptidase S33 family.</text>
</comment>
<dbReference type="PRINTS" id="PR00793">
    <property type="entry name" value="PROAMNOPTASE"/>
</dbReference>
<dbReference type="InterPro" id="IPR002410">
    <property type="entry name" value="Peptidase_S33"/>
</dbReference>
<dbReference type="InterPro" id="IPR005944">
    <property type="entry name" value="Pro_iminopeptidase"/>
</dbReference>
<proteinExistence type="inferred from homology"/>
<dbReference type="AlphaFoldDB" id="A0A0J1B1W4"/>
<evidence type="ECO:0000259" key="11">
    <source>
        <dbReference type="Pfam" id="PF00561"/>
    </source>
</evidence>
<feature type="domain" description="AB hydrolase-1" evidence="11">
    <location>
        <begin position="42"/>
        <end position="308"/>
    </location>
</feature>
<keyword evidence="5 8" id="KW-0963">Cytoplasm</keyword>
<comment type="catalytic activity">
    <reaction evidence="1 8 10">
        <text>Release of N-terminal proline from a peptide.</text>
        <dbReference type="EC" id="3.4.11.5"/>
    </reaction>
</comment>
<reference evidence="12 13" key="1">
    <citation type="submission" date="2015-03" db="EMBL/GenBank/DDBJ databases">
        <title>Genomics and transcriptomics of the oil-accumulating basidiomycete yeast T. oleaginosus allow insights into substrate utilization and the diverse evolutionary trajectories of mating systems in fungi.</title>
        <authorList>
            <consortium name="DOE Joint Genome Institute"/>
            <person name="Kourist R."/>
            <person name="Kracht O."/>
            <person name="Bracharz F."/>
            <person name="Lipzen A."/>
            <person name="Nolan M."/>
            <person name="Ohm R."/>
            <person name="Grigoriev I."/>
            <person name="Sun S."/>
            <person name="Heitman J."/>
            <person name="Bruck T."/>
            <person name="Nowrousian M."/>
        </authorList>
    </citation>
    <scope>NUCLEOTIDE SEQUENCE [LARGE SCALE GENOMIC DNA]</scope>
    <source>
        <strain evidence="12 13">IBC0246</strain>
    </source>
</reference>
<evidence type="ECO:0000256" key="8">
    <source>
        <dbReference type="PIRNR" id="PIRNR006431"/>
    </source>
</evidence>
<dbReference type="SUPFAM" id="SSF53474">
    <property type="entry name" value="alpha/beta-Hydrolases"/>
    <property type="match status" value="1"/>
</dbReference>
<dbReference type="STRING" id="879819.A0A0J1B1W4"/>
<evidence type="ECO:0000256" key="7">
    <source>
        <dbReference type="ARBA" id="ARBA00022801"/>
    </source>
</evidence>
<dbReference type="PIRSF" id="PIRSF006431">
    <property type="entry name" value="Pept_S33"/>
    <property type="match status" value="1"/>
</dbReference>
<keyword evidence="13" id="KW-1185">Reference proteome</keyword>
<dbReference type="NCBIfam" id="TIGR01249">
    <property type="entry name" value="pro_imino_pep_1"/>
    <property type="match status" value="1"/>
</dbReference>
<organism evidence="12 13">
    <name type="scientific">Cutaneotrichosporon oleaginosum</name>
    <dbReference type="NCBI Taxonomy" id="879819"/>
    <lineage>
        <taxon>Eukaryota</taxon>
        <taxon>Fungi</taxon>
        <taxon>Dikarya</taxon>
        <taxon>Basidiomycota</taxon>
        <taxon>Agaricomycotina</taxon>
        <taxon>Tremellomycetes</taxon>
        <taxon>Trichosporonales</taxon>
        <taxon>Trichosporonaceae</taxon>
        <taxon>Cutaneotrichosporon</taxon>
    </lineage>
</organism>
<accession>A0A0J1B1W4</accession>
<dbReference type="InterPro" id="IPR029058">
    <property type="entry name" value="AB_hydrolase_fold"/>
</dbReference>
<evidence type="ECO:0000256" key="3">
    <source>
        <dbReference type="ARBA" id="ARBA00010088"/>
    </source>
</evidence>